<dbReference type="InterPro" id="IPR016156">
    <property type="entry name" value="FAD/NAD-linked_Rdtase_dimer_sf"/>
</dbReference>
<name>A0A1C4WUD2_9ACTN</name>
<evidence type="ECO:0000256" key="9">
    <source>
        <dbReference type="ARBA" id="ARBA00023027"/>
    </source>
</evidence>
<dbReference type="Proteomes" id="UP000198243">
    <property type="component" value="Chromosome I"/>
</dbReference>
<feature type="domain" description="FAD/NAD(P)-binding" evidence="18">
    <location>
        <begin position="28"/>
        <end position="341"/>
    </location>
</feature>
<keyword evidence="7 14" id="KW-0274">FAD</keyword>
<keyword evidence="6 16" id="KW-0285">Flavoprotein</keyword>
<dbReference type="FunFam" id="3.30.390.30:FF:000001">
    <property type="entry name" value="Dihydrolipoyl dehydrogenase"/>
    <property type="match status" value="1"/>
</dbReference>
<feature type="domain" description="Pyridine nucleotide-disulphide oxidoreductase dimerisation" evidence="17">
    <location>
        <begin position="361"/>
        <end position="469"/>
    </location>
</feature>
<evidence type="ECO:0000256" key="16">
    <source>
        <dbReference type="RuleBase" id="RU003692"/>
    </source>
</evidence>
<dbReference type="EMBL" id="LT607412">
    <property type="protein sequence ID" value="SCE99753.1"/>
    <property type="molecule type" value="Genomic_DNA"/>
</dbReference>
<dbReference type="GO" id="GO:0005737">
    <property type="term" value="C:cytoplasm"/>
    <property type="evidence" value="ECO:0007669"/>
    <property type="project" value="UniProtKB-SubCell"/>
</dbReference>
<dbReference type="EC" id="1.8.1.4" evidence="3 16"/>
<evidence type="ECO:0000256" key="14">
    <source>
        <dbReference type="PIRSR" id="PIRSR000350-3"/>
    </source>
</evidence>
<accession>A0A1C4WUD2</accession>
<dbReference type="PANTHER" id="PTHR22912">
    <property type="entry name" value="DISULFIDE OXIDOREDUCTASE"/>
    <property type="match status" value="1"/>
</dbReference>
<keyword evidence="9 14" id="KW-0520">NAD</keyword>
<dbReference type="SUPFAM" id="SSF51905">
    <property type="entry name" value="FAD/NAD(P)-binding domain"/>
    <property type="match status" value="1"/>
</dbReference>
<keyword evidence="11 16" id="KW-0676">Redox-active center</keyword>
<dbReference type="InterPro" id="IPR012999">
    <property type="entry name" value="Pyr_OxRdtase_I_AS"/>
</dbReference>
<dbReference type="PROSITE" id="PS00076">
    <property type="entry name" value="PYRIDINE_REDOX_1"/>
    <property type="match status" value="1"/>
</dbReference>
<protein>
    <recommendedName>
        <fullName evidence="4 16">Dihydrolipoyl dehydrogenase</fullName>
        <ecNumber evidence="3 16">1.8.1.4</ecNumber>
    </recommendedName>
</protein>
<evidence type="ECO:0000256" key="13">
    <source>
        <dbReference type="PIRSR" id="PIRSR000350-2"/>
    </source>
</evidence>
<evidence type="ECO:0000256" key="15">
    <source>
        <dbReference type="PIRSR" id="PIRSR000350-4"/>
    </source>
</evidence>
<dbReference type="Pfam" id="PF02852">
    <property type="entry name" value="Pyr_redox_dim"/>
    <property type="match status" value="1"/>
</dbReference>
<keyword evidence="5" id="KW-0963">Cytoplasm</keyword>
<feature type="active site" description="Proton acceptor" evidence="13">
    <location>
        <position position="459"/>
    </location>
</feature>
<feature type="binding site" evidence="14">
    <location>
        <position position="222"/>
    </location>
    <ligand>
        <name>NAD(+)</name>
        <dbReference type="ChEBI" id="CHEBI:57540"/>
    </ligand>
</feature>
<evidence type="ECO:0000256" key="6">
    <source>
        <dbReference type="ARBA" id="ARBA00022630"/>
    </source>
</evidence>
<dbReference type="Pfam" id="PF07992">
    <property type="entry name" value="Pyr_redox_2"/>
    <property type="match status" value="1"/>
</dbReference>
<feature type="binding site" evidence="14">
    <location>
        <position position="138"/>
    </location>
    <ligand>
        <name>FAD</name>
        <dbReference type="ChEBI" id="CHEBI:57692"/>
    </ligand>
</feature>
<dbReference type="InterPro" id="IPR036188">
    <property type="entry name" value="FAD/NAD-bd_sf"/>
</dbReference>
<comment type="similarity">
    <text evidence="2 16">Belongs to the class-I pyridine nucleotide-disulfide oxidoreductase family.</text>
</comment>
<comment type="catalytic activity">
    <reaction evidence="12 16">
        <text>N(6)-[(R)-dihydrolipoyl]-L-lysyl-[protein] + NAD(+) = N(6)-[(R)-lipoyl]-L-lysyl-[protein] + NADH + H(+)</text>
        <dbReference type="Rhea" id="RHEA:15045"/>
        <dbReference type="Rhea" id="RHEA-COMP:10474"/>
        <dbReference type="Rhea" id="RHEA-COMP:10475"/>
        <dbReference type="ChEBI" id="CHEBI:15378"/>
        <dbReference type="ChEBI" id="CHEBI:57540"/>
        <dbReference type="ChEBI" id="CHEBI:57945"/>
        <dbReference type="ChEBI" id="CHEBI:83099"/>
        <dbReference type="ChEBI" id="CHEBI:83100"/>
        <dbReference type="EC" id="1.8.1.4"/>
    </reaction>
</comment>
<evidence type="ECO:0000256" key="12">
    <source>
        <dbReference type="ARBA" id="ARBA00049187"/>
    </source>
</evidence>
<evidence type="ECO:0000256" key="5">
    <source>
        <dbReference type="ARBA" id="ARBA00022490"/>
    </source>
</evidence>
<dbReference type="SUPFAM" id="SSF55424">
    <property type="entry name" value="FAD/NAD-linked reductases, dimerisation (C-terminal) domain"/>
    <property type="match status" value="1"/>
</dbReference>
<dbReference type="PRINTS" id="PR00411">
    <property type="entry name" value="PNDRDTASEI"/>
</dbReference>
<dbReference type="AlphaFoldDB" id="A0A1C4WUD2"/>
<evidence type="ECO:0000256" key="8">
    <source>
        <dbReference type="ARBA" id="ARBA00023002"/>
    </source>
</evidence>
<evidence type="ECO:0000256" key="4">
    <source>
        <dbReference type="ARBA" id="ARBA00016961"/>
    </source>
</evidence>
<evidence type="ECO:0000256" key="2">
    <source>
        <dbReference type="ARBA" id="ARBA00007532"/>
    </source>
</evidence>
<sequence length="482" mass="51333">MSVLHLCDPRCSDATWELDVSEPNEATFDIVILGGGSGGYATALRAVQLGLKVALVEKGKLGGTCLHNGCIPTKALLHAAEIADQARESEQFGVKAELIGIDMAGVNAYKDGVIARLYKGLQGMLKGNKAITIVEGHGKLVGKNVVEVDGKRYTGRNIVLASGSYAKSLPGLEVDGERIITSDHALTMDRVPSSVIVLGGGVIGVEFASVWKSFGVDVTIVEALPRLVAAEDEESSKALERAFRKRKINFKVGKPFEKVEKTENGVKLTISGGETVEAELLLVAVGRGPNTANLGYEEQGVKMDRGYVLTDERLRTSVPNVYAVGDIVPGLQLAHRGFQQGIFVAEEIAGQTPAVIDEVGIPRVTYCDPELASVGLTEARAKEQYGADKVKTYNYNLGGNGKSQILKTTGFVKLVRVEDGPVVGVHMIGARVGELIGEAQLIYNWEAYPAEVAQLVHAHPTQNEALGEAHLALAGKPLHSHA</sequence>
<comment type="cofactor">
    <cofactor evidence="14 16">
        <name>FAD</name>
        <dbReference type="ChEBI" id="CHEBI:57692"/>
    </cofactor>
    <text evidence="14 16">Binds 1 FAD per subunit.</text>
</comment>
<evidence type="ECO:0000256" key="3">
    <source>
        <dbReference type="ARBA" id="ARBA00012608"/>
    </source>
</evidence>
<dbReference type="Gene3D" id="3.30.390.30">
    <property type="match status" value="1"/>
</dbReference>
<keyword evidence="8 16" id="KW-0560">Oxidoreductase</keyword>
<evidence type="ECO:0000313" key="19">
    <source>
        <dbReference type="EMBL" id="SCE99753.1"/>
    </source>
</evidence>
<dbReference type="GO" id="GO:0004148">
    <property type="term" value="F:dihydrolipoyl dehydrogenase (NADH) activity"/>
    <property type="evidence" value="ECO:0007669"/>
    <property type="project" value="UniProtKB-EC"/>
</dbReference>
<comment type="miscellaneous">
    <text evidence="16">The active site is a redox-active disulfide bond.</text>
</comment>
<dbReference type="GO" id="GO:0006103">
    <property type="term" value="P:2-oxoglutarate metabolic process"/>
    <property type="evidence" value="ECO:0007669"/>
    <property type="project" value="TreeGrafter"/>
</dbReference>
<dbReference type="PRINTS" id="PR00368">
    <property type="entry name" value="FADPNR"/>
</dbReference>
<evidence type="ECO:0000259" key="18">
    <source>
        <dbReference type="Pfam" id="PF07992"/>
    </source>
</evidence>
<dbReference type="InterPro" id="IPR023753">
    <property type="entry name" value="FAD/NAD-binding_dom"/>
</dbReference>
<dbReference type="InterPro" id="IPR050151">
    <property type="entry name" value="Class-I_Pyr_Nuc-Dis_Oxidored"/>
</dbReference>
<dbReference type="InterPro" id="IPR006258">
    <property type="entry name" value="Lipoamide_DH"/>
</dbReference>
<evidence type="ECO:0000256" key="1">
    <source>
        <dbReference type="ARBA" id="ARBA00004496"/>
    </source>
</evidence>
<dbReference type="PIRSF" id="PIRSF000350">
    <property type="entry name" value="Mercury_reductase_MerA"/>
    <property type="match status" value="1"/>
</dbReference>
<organism evidence="19 20">
    <name type="scientific">Micromonospora coriariae</name>
    <dbReference type="NCBI Taxonomy" id="285665"/>
    <lineage>
        <taxon>Bacteria</taxon>
        <taxon>Bacillati</taxon>
        <taxon>Actinomycetota</taxon>
        <taxon>Actinomycetes</taxon>
        <taxon>Micromonosporales</taxon>
        <taxon>Micromonosporaceae</taxon>
        <taxon>Micromonospora</taxon>
    </lineage>
</organism>
<feature type="binding site" evidence="14">
    <location>
        <begin position="199"/>
        <end position="206"/>
    </location>
    <ligand>
        <name>NAD(+)</name>
        <dbReference type="ChEBI" id="CHEBI:57540"/>
    </ligand>
</feature>
<dbReference type="InterPro" id="IPR004099">
    <property type="entry name" value="Pyr_nucl-diS_OxRdtase_dimer"/>
</dbReference>
<dbReference type="PANTHER" id="PTHR22912:SF217">
    <property type="entry name" value="DIHYDROLIPOYL DEHYDROGENASE"/>
    <property type="match status" value="1"/>
</dbReference>
<dbReference type="InterPro" id="IPR001100">
    <property type="entry name" value="Pyr_nuc-diS_OxRdtase"/>
</dbReference>
<feature type="binding site" evidence="14">
    <location>
        <position position="286"/>
    </location>
    <ligand>
        <name>NAD(+)</name>
        <dbReference type="ChEBI" id="CHEBI:57540"/>
    </ligand>
</feature>
<feature type="disulfide bond" description="Redox-active" evidence="15">
    <location>
        <begin position="65"/>
        <end position="70"/>
    </location>
</feature>
<proteinExistence type="inferred from homology"/>
<evidence type="ECO:0000256" key="11">
    <source>
        <dbReference type="ARBA" id="ARBA00023284"/>
    </source>
</evidence>
<dbReference type="GO" id="GO:0050660">
    <property type="term" value="F:flavin adenine dinucleotide binding"/>
    <property type="evidence" value="ECO:0007669"/>
    <property type="project" value="InterPro"/>
</dbReference>
<reference evidence="20" key="1">
    <citation type="submission" date="2016-06" db="EMBL/GenBank/DDBJ databases">
        <authorList>
            <person name="Varghese N."/>
            <person name="Submissions Spin"/>
        </authorList>
    </citation>
    <scope>NUCLEOTIDE SEQUENCE [LARGE SCALE GENOMIC DNA]</scope>
    <source>
        <strain evidence="20">DSM 44875</strain>
    </source>
</reference>
<evidence type="ECO:0000256" key="10">
    <source>
        <dbReference type="ARBA" id="ARBA00023157"/>
    </source>
</evidence>
<comment type="subcellular location">
    <subcellularLocation>
        <location evidence="1">Cytoplasm</location>
    </subcellularLocation>
</comment>
<dbReference type="Gene3D" id="3.50.50.60">
    <property type="entry name" value="FAD/NAD(P)-binding domain"/>
    <property type="match status" value="2"/>
</dbReference>
<evidence type="ECO:0000256" key="7">
    <source>
        <dbReference type="ARBA" id="ARBA00022827"/>
    </source>
</evidence>
<feature type="binding site" evidence="14">
    <location>
        <position position="326"/>
    </location>
    <ligand>
        <name>FAD</name>
        <dbReference type="ChEBI" id="CHEBI:57692"/>
    </ligand>
</feature>
<keyword evidence="20" id="KW-1185">Reference proteome</keyword>
<keyword evidence="14" id="KW-0547">Nucleotide-binding</keyword>
<dbReference type="NCBIfam" id="TIGR01350">
    <property type="entry name" value="lipoamide_DH"/>
    <property type="match status" value="1"/>
</dbReference>
<evidence type="ECO:0000259" key="17">
    <source>
        <dbReference type="Pfam" id="PF02852"/>
    </source>
</evidence>
<keyword evidence="10" id="KW-1015">Disulfide bond</keyword>
<evidence type="ECO:0000313" key="20">
    <source>
        <dbReference type="Proteomes" id="UP000198243"/>
    </source>
</evidence>
<feature type="binding site" evidence="14">
    <location>
        <position position="74"/>
    </location>
    <ligand>
        <name>FAD</name>
        <dbReference type="ChEBI" id="CHEBI:57692"/>
    </ligand>
</feature>
<gene>
    <name evidence="19" type="ORF">GA0070607_4165</name>
</gene>